<dbReference type="EMBL" id="KT164658">
    <property type="protein sequence ID" value="ALO64694.1"/>
    <property type="molecule type" value="Genomic_DNA"/>
</dbReference>
<reference evidence="1" key="1">
    <citation type="submission" date="2015-06" db="EMBL/GenBank/DDBJ databases">
        <title>High-throughput detection of wild bee species with mitogenome skimming and resequencing (mt-S/R).</title>
        <authorList>
            <person name="Tang M."/>
            <person name="Hardman C."/>
            <person name="Ji Y."/>
            <person name="Meng G."/>
            <person name="Liu S."/>
            <person name="Tan M."/>
            <person name="Yang S."/>
            <person name="Yang C."/>
            <person name="Moss E."/>
            <person name="Nevard T."/>
            <person name="Potts S.G."/>
            <person name="Zhou X."/>
            <person name="Yu D.W."/>
        </authorList>
    </citation>
    <scope>NUCLEOTIDE SEQUENCE</scope>
</reference>
<evidence type="ECO:0000313" key="1">
    <source>
        <dbReference type="EMBL" id="ALO64694.1"/>
    </source>
</evidence>
<protein>
    <submittedName>
        <fullName evidence="1">ATP synthase F0 subunit 8</fullName>
    </submittedName>
</protein>
<dbReference type="AlphaFoldDB" id="A0A0S2LTK5"/>
<organism evidence="1">
    <name type="scientific">Andrena angustior</name>
    <dbReference type="NCBI Taxonomy" id="1190793"/>
    <lineage>
        <taxon>Eukaryota</taxon>
        <taxon>Metazoa</taxon>
        <taxon>Ecdysozoa</taxon>
        <taxon>Arthropoda</taxon>
        <taxon>Hexapoda</taxon>
        <taxon>Insecta</taxon>
        <taxon>Pterygota</taxon>
        <taxon>Neoptera</taxon>
        <taxon>Endopterygota</taxon>
        <taxon>Hymenoptera</taxon>
        <taxon>Apocrita</taxon>
        <taxon>Aculeata</taxon>
        <taxon>Apoidea</taxon>
        <taxon>Anthophila</taxon>
        <taxon>Andrenidae</taxon>
        <taxon>Andreninae</taxon>
        <taxon>Andrena</taxon>
    </lineage>
</organism>
<gene>
    <name evidence="1" type="primary">ATP8</name>
</gene>
<sequence length="50" mass="6337">MPQMKPMMWLMMMTMTLMMIMMTLIMNFFTTIKISHQWMKKTPYLIKWKW</sequence>
<geneLocation type="mitochondrion" evidence="1"/>
<proteinExistence type="predicted"/>
<name>A0A0S2LTK5_9HYME</name>
<keyword evidence="1" id="KW-0496">Mitochondrion</keyword>
<accession>A0A0S2LTK5</accession>